<comment type="pathway">
    <text evidence="1">Pyrimidine metabolism; UMP biosynthesis via de novo pathway; UMP from orotate: step 2/2.</text>
</comment>
<dbReference type="Pfam" id="PF00215">
    <property type="entry name" value="OMPdecase"/>
    <property type="match status" value="1"/>
</dbReference>
<comment type="caution">
    <text evidence="9">The sequence shown here is derived from an EMBL/GenBank/DDBJ whole genome shotgun (WGS) entry which is preliminary data.</text>
</comment>
<dbReference type="PANTHER" id="PTHR43375:SF1">
    <property type="entry name" value="OROTIDINE 5'-PHOSPHATE DECARBOXYLASE"/>
    <property type="match status" value="1"/>
</dbReference>
<evidence type="ECO:0000256" key="3">
    <source>
        <dbReference type="ARBA" id="ARBA00022793"/>
    </source>
</evidence>
<reference evidence="10" key="1">
    <citation type="journal article" date="2019" name="Int. J. Syst. Evol. Microbiol.">
        <title>The Global Catalogue of Microorganisms (GCM) 10K type strain sequencing project: providing services to taxonomists for standard genome sequencing and annotation.</title>
        <authorList>
            <consortium name="The Broad Institute Genomics Platform"/>
            <consortium name="The Broad Institute Genome Sequencing Center for Infectious Disease"/>
            <person name="Wu L."/>
            <person name="Ma J."/>
        </authorList>
    </citation>
    <scope>NUCLEOTIDE SEQUENCE [LARGE SCALE GENOMIC DNA]</scope>
    <source>
        <strain evidence="10">JCM 16117</strain>
    </source>
</reference>
<dbReference type="InterPro" id="IPR001754">
    <property type="entry name" value="OMPdeCOase_dom"/>
</dbReference>
<dbReference type="InterPro" id="IPR011995">
    <property type="entry name" value="OMPdecase_type-2"/>
</dbReference>
<evidence type="ECO:0000313" key="10">
    <source>
        <dbReference type="Proteomes" id="UP001500929"/>
    </source>
</evidence>
<organism evidence="9 10">
    <name type="scientific">Herbiconiux moechotypicola</name>
    <dbReference type="NCBI Taxonomy" id="637393"/>
    <lineage>
        <taxon>Bacteria</taxon>
        <taxon>Bacillati</taxon>
        <taxon>Actinomycetota</taxon>
        <taxon>Actinomycetes</taxon>
        <taxon>Micrococcales</taxon>
        <taxon>Microbacteriaceae</taxon>
        <taxon>Herbiconiux</taxon>
    </lineage>
</organism>
<evidence type="ECO:0000259" key="8">
    <source>
        <dbReference type="SMART" id="SM00934"/>
    </source>
</evidence>
<proteinExistence type="inferred from homology"/>
<gene>
    <name evidence="9" type="primary">pyrF</name>
    <name evidence="9" type="ORF">GCM10009851_00490</name>
</gene>
<keyword evidence="10" id="KW-1185">Reference proteome</keyword>
<dbReference type="PANTHER" id="PTHR43375">
    <property type="entry name" value="OROTIDINE 5'-PHOSPHATE DECARBOXYLASE"/>
    <property type="match status" value="1"/>
</dbReference>
<keyword evidence="3" id="KW-0210">Decarboxylase</keyword>
<dbReference type="SMART" id="SM00934">
    <property type="entry name" value="OMPdecase"/>
    <property type="match status" value="1"/>
</dbReference>
<evidence type="ECO:0000256" key="6">
    <source>
        <dbReference type="ARBA" id="ARBA00049157"/>
    </source>
</evidence>
<protein>
    <recommendedName>
        <fullName evidence="7">Orotidine-5'-phosphate decarboxylase</fullName>
        <ecNumber evidence="7">4.1.1.23</ecNumber>
    </recommendedName>
</protein>
<dbReference type="EC" id="4.1.1.23" evidence="7"/>
<keyword evidence="5" id="KW-0456">Lyase</keyword>
<dbReference type="Proteomes" id="UP001500929">
    <property type="component" value="Unassembled WGS sequence"/>
</dbReference>
<dbReference type="InterPro" id="IPR013785">
    <property type="entry name" value="Aldolase_TIM"/>
</dbReference>
<dbReference type="NCBIfam" id="TIGR02127">
    <property type="entry name" value="pyrF_sub2"/>
    <property type="match status" value="1"/>
</dbReference>
<dbReference type="InterPro" id="IPR011060">
    <property type="entry name" value="RibuloseP-bd_barrel"/>
</dbReference>
<name>A0ABP5Q0E1_9MICO</name>
<evidence type="ECO:0000256" key="1">
    <source>
        <dbReference type="ARBA" id="ARBA00004861"/>
    </source>
</evidence>
<dbReference type="RefSeq" id="WP_259477997.1">
    <property type="nucleotide sequence ID" value="NZ_BAAAQY010000001.1"/>
</dbReference>
<comment type="catalytic activity">
    <reaction evidence="6">
        <text>orotidine 5'-phosphate + H(+) = UMP + CO2</text>
        <dbReference type="Rhea" id="RHEA:11596"/>
        <dbReference type="ChEBI" id="CHEBI:15378"/>
        <dbReference type="ChEBI" id="CHEBI:16526"/>
        <dbReference type="ChEBI" id="CHEBI:57538"/>
        <dbReference type="ChEBI" id="CHEBI:57865"/>
        <dbReference type="EC" id="4.1.1.23"/>
    </reaction>
</comment>
<keyword evidence="4" id="KW-0665">Pyrimidine biosynthesis</keyword>
<dbReference type="EMBL" id="BAAAQY010000001">
    <property type="protein sequence ID" value="GAA2221864.1"/>
    <property type="molecule type" value="Genomic_DNA"/>
</dbReference>
<feature type="domain" description="Orotidine 5'-phosphate decarboxylase" evidence="8">
    <location>
        <begin position="24"/>
        <end position="278"/>
    </location>
</feature>
<dbReference type="CDD" id="cd04725">
    <property type="entry name" value="OMP_decarboxylase_like"/>
    <property type="match status" value="1"/>
</dbReference>
<accession>A0ABP5Q0E1</accession>
<evidence type="ECO:0000256" key="5">
    <source>
        <dbReference type="ARBA" id="ARBA00023239"/>
    </source>
</evidence>
<comment type="similarity">
    <text evidence="2">Belongs to the OMP decarboxylase family. Type 2 subfamily.</text>
</comment>
<dbReference type="SUPFAM" id="SSF51366">
    <property type="entry name" value="Ribulose-phoshate binding barrel"/>
    <property type="match status" value="1"/>
</dbReference>
<evidence type="ECO:0000256" key="4">
    <source>
        <dbReference type="ARBA" id="ARBA00022975"/>
    </source>
</evidence>
<dbReference type="Gene3D" id="3.20.20.70">
    <property type="entry name" value="Aldolase class I"/>
    <property type="match status" value="1"/>
</dbReference>
<evidence type="ECO:0000313" key="9">
    <source>
        <dbReference type="EMBL" id="GAA2221864.1"/>
    </source>
</evidence>
<evidence type="ECO:0000256" key="7">
    <source>
        <dbReference type="NCBIfam" id="TIGR02127"/>
    </source>
</evidence>
<sequence length="289" mass="29317">MTDGQTPAAPFGARLDSVFGSRGHLCVGVDPHPYLLEQWGLPANASGVRSFGLTVVEAVAASGRVGIVKPQVAFFESYGSSGFAALEEVLSAARAAGLLVIGDAKRGDIGSTNDGYAAAWLTPGSPLEVDALTVTAYTGVGALDGIVAAATAAGKGLFVLSATSNPESRALQTARTPEGSTVSRLVAEEVAAHNADRTRLGDFGLVLGATKRLDDYGFTPEALRALSTTPVLAPGFGFQGAEFTSIPHVFGPLAPDVVVSVSRSVLQHGATGLAGALERDSAALAEVIA</sequence>
<evidence type="ECO:0000256" key="2">
    <source>
        <dbReference type="ARBA" id="ARBA00008847"/>
    </source>
</evidence>